<reference evidence="2 3" key="1">
    <citation type="submission" date="2023-08" db="EMBL/GenBank/DDBJ databases">
        <title>Phytohabitans sansha sp. nov., isolated from marine sediment.</title>
        <authorList>
            <person name="Zhao Y."/>
            <person name="Yi K."/>
        </authorList>
    </citation>
    <scope>NUCLEOTIDE SEQUENCE [LARGE SCALE GENOMIC DNA]</scope>
    <source>
        <strain evidence="2 3">ZYX-F-186</strain>
    </source>
</reference>
<feature type="transmembrane region" description="Helical" evidence="1">
    <location>
        <begin position="44"/>
        <end position="64"/>
    </location>
</feature>
<keyword evidence="1" id="KW-0472">Membrane</keyword>
<comment type="caution">
    <text evidence="2">The sequence shown here is derived from an EMBL/GenBank/DDBJ whole genome shotgun (WGS) entry which is preliminary data.</text>
</comment>
<keyword evidence="1" id="KW-0812">Transmembrane</keyword>
<name>A0ABU0ZCS7_9ACTN</name>
<dbReference type="Proteomes" id="UP001230908">
    <property type="component" value="Unassembled WGS sequence"/>
</dbReference>
<keyword evidence="1" id="KW-1133">Transmembrane helix</keyword>
<feature type="transmembrane region" description="Helical" evidence="1">
    <location>
        <begin position="70"/>
        <end position="99"/>
    </location>
</feature>
<dbReference type="RefSeq" id="WP_308712147.1">
    <property type="nucleotide sequence ID" value="NZ_JAVHUY010000008.1"/>
</dbReference>
<evidence type="ECO:0000256" key="1">
    <source>
        <dbReference type="SAM" id="Phobius"/>
    </source>
</evidence>
<evidence type="ECO:0000313" key="3">
    <source>
        <dbReference type="Proteomes" id="UP001230908"/>
    </source>
</evidence>
<proteinExistence type="predicted"/>
<feature type="transmembrane region" description="Helical" evidence="1">
    <location>
        <begin position="138"/>
        <end position="158"/>
    </location>
</feature>
<organism evidence="2 3">
    <name type="scientific">Phytohabitans maris</name>
    <dbReference type="NCBI Taxonomy" id="3071409"/>
    <lineage>
        <taxon>Bacteria</taxon>
        <taxon>Bacillati</taxon>
        <taxon>Actinomycetota</taxon>
        <taxon>Actinomycetes</taxon>
        <taxon>Micromonosporales</taxon>
        <taxon>Micromonosporaceae</taxon>
    </lineage>
</organism>
<accession>A0ABU0ZCS7</accession>
<evidence type="ECO:0000313" key="2">
    <source>
        <dbReference type="EMBL" id="MDQ7904874.1"/>
    </source>
</evidence>
<protein>
    <submittedName>
        <fullName evidence="2">Oxidoreductase</fullName>
    </submittedName>
</protein>
<feature type="transmembrane region" description="Helical" evidence="1">
    <location>
        <begin position="106"/>
        <end position="132"/>
    </location>
</feature>
<gene>
    <name evidence="2" type="ORF">RB614_10115</name>
</gene>
<keyword evidence="3" id="KW-1185">Reference proteome</keyword>
<sequence>MREAAALTAIAVLDSMFAGFRSSLGRTGLIRHRHRDVLAHLRGLALSALLLAPVAAVALVDVALRGPRLAIYLAAGRAMLLVYLPFAAVVLLALAAYLVPHWQHRFLAAVVVLGPGTLARPLVALAGVAAAGWASRDALATTLALGAVCAALAVEPWAERRWYGRTGPPGGAVRRILGRCALPDSPGVSPPRSRR</sequence>
<dbReference type="EMBL" id="JAVHUY010000008">
    <property type="protein sequence ID" value="MDQ7904874.1"/>
    <property type="molecule type" value="Genomic_DNA"/>
</dbReference>